<gene>
    <name evidence="1" type="ORF">ERS132426_01736</name>
</gene>
<organism evidence="1 2">
    <name type="scientific">Streptococcus suis</name>
    <dbReference type="NCBI Taxonomy" id="1307"/>
    <lineage>
        <taxon>Bacteria</taxon>
        <taxon>Bacillati</taxon>
        <taxon>Bacillota</taxon>
        <taxon>Bacilli</taxon>
        <taxon>Lactobacillales</taxon>
        <taxon>Streptococcaceae</taxon>
        <taxon>Streptococcus</taxon>
    </lineage>
</organism>
<dbReference type="EMBL" id="FIHM01000045">
    <property type="protein sequence ID" value="CYV47680.1"/>
    <property type="molecule type" value="Genomic_DNA"/>
</dbReference>
<dbReference type="Proteomes" id="UP000074850">
    <property type="component" value="Unassembled WGS sequence"/>
</dbReference>
<evidence type="ECO:0000313" key="1">
    <source>
        <dbReference type="EMBL" id="CYV47680.1"/>
    </source>
</evidence>
<accession>A0A0Z8J5E9</accession>
<dbReference type="AlphaFoldDB" id="A0A0Z8J5E9"/>
<sequence length="103" mass="11092">MPASGAVDGGLCAVGAGGEVERGVGRYSSAIYGKEEGMKEIIEKHFENMVDEILLSSETYEEAISSLKKISVLGIHQPGGLIKSLEFAIKRRACQQKTPNHKD</sequence>
<proteinExistence type="predicted"/>
<dbReference type="RefSeq" id="WP_228477359.1">
    <property type="nucleotide sequence ID" value="NZ_CEFC01000036.1"/>
</dbReference>
<evidence type="ECO:0000313" key="2">
    <source>
        <dbReference type="Proteomes" id="UP000074850"/>
    </source>
</evidence>
<name>A0A0Z8J5E9_STRSU</name>
<protein>
    <submittedName>
        <fullName evidence="1">Uncharacterized protein</fullName>
    </submittedName>
</protein>
<reference evidence="1 2" key="1">
    <citation type="submission" date="2016-02" db="EMBL/GenBank/DDBJ databases">
        <authorList>
            <consortium name="Pathogen Informatics"/>
        </authorList>
    </citation>
    <scope>NUCLEOTIDE SEQUENCE [LARGE SCALE GENOMIC DNA]</scope>
    <source>
        <strain evidence="1 2">LSS64</strain>
    </source>
</reference>